<organism evidence="1 2">
    <name type="scientific">Racocetra persica</name>
    <dbReference type="NCBI Taxonomy" id="160502"/>
    <lineage>
        <taxon>Eukaryota</taxon>
        <taxon>Fungi</taxon>
        <taxon>Fungi incertae sedis</taxon>
        <taxon>Mucoromycota</taxon>
        <taxon>Glomeromycotina</taxon>
        <taxon>Glomeromycetes</taxon>
        <taxon>Diversisporales</taxon>
        <taxon>Gigasporaceae</taxon>
        <taxon>Racocetra</taxon>
    </lineage>
</organism>
<evidence type="ECO:0000313" key="2">
    <source>
        <dbReference type="Proteomes" id="UP000789920"/>
    </source>
</evidence>
<dbReference type="Proteomes" id="UP000789920">
    <property type="component" value="Unassembled WGS sequence"/>
</dbReference>
<evidence type="ECO:0000313" key="1">
    <source>
        <dbReference type="EMBL" id="CAG8739919.1"/>
    </source>
</evidence>
<accession>A0ACA9Q6L6</accession>
<reference evidence="1" key="1">
    <citation type="submission" date="2021-06" db="EMBL/GenBank/DDBJ databases">
        <authorList>
            <person name="Kallberg Y."/>
            <person name="Tangrot J."/>
            <person name="Rosling A."/>
        </authorList>
    </citation>
    <scope>NUCLEOTIDE SEQUENCE</scope>
    <source>
        <strain evidence="1">MA461A</strain>
    </source>
</reference>
<gene>
    <name evidence="1" type="ORF">RPERSI_LOCUS13043</name>
</gene>
<dbReference type="EMBL" id="CAJVQC010028535">
    <property type="protein sequence ID" value="CAG8739919.1"/>
    <property type="molecule type" value="Genomic_DNA"/>
</dbReference>
<keyword evidence="2" id="KW-1185">Reference proteome</keyword>
<comment type="caution">
    <text evidence="1">The sequence shown here is derived from an EMBL/GenBank/DDBJ whole genome shotgun (WGS) entry which is preliminary data.</text>
</comment>
<feature type="non-terminal residue" evidence="1">
    <location>
        <position position="620"/>
    </location>
</feature>
<sequence length="620" mass="70448">ATLSNIEIVNSHVDLQLSRYISIPKQQYKYIAKSSNEEIRSLHSQVPNLWSNSYPPNFIPKYSLQLKKSMRIKLAFEESLGRTRCWYPISEYQKRNSIRDLIKTISKEFKLSYKDGIELELDGFTLLPRADVELTIRDGDMISLSEDDSSSESNDSSSEKITKKSKTYHENGLVDAVEPKKQKIRNRIDSSPDEEEDSSSSSSESSNEESEKDYLVVDDSDSSKSSAAPDENAKEDGLNNNNDRNEDPDAGKKLPKQTSSQNANDQLEKETTPMSPLNHNNEQQRNELNKKVNKRTKARNRRKRALKNRYKKFSKVAFSYRENNKHSNIDEFLISSINKNQDNVPSESQPKSKATDETEAEAAQNIITPTISSDSVSHATRKTPEPIKMKPPMSLSSTSNKRKGYYQGMRNIKPTHVRFEDDDKGVDALKECSNSNVYPQVVVNNLTVETAEQAHDAEVSITNVGDTNEPMLEDQLPSPRAIITRDGEPMQIDVNSSTTSDKKVITNDINCGPNYDQMEDYKGRPNVNDVIAYRVVELSSTTWTPGFSEFREAKIIDFDPISHQVILKHQNLNQHRKEETSSDQTNSSRNKFQIIDVDGEFTFEGHESIPEILNINWNDL</sequence>
<feature type="non-terminal residue" evidence="1">
    <location>
        <position position="1"/>
    </location>
</feature>
<name>A0ACA9Q6L6_9GLOM</name>
<proteinExistence type="predicted"/>
<protein>
    <submittedName>
        <fullName evidence="1">28612_t:CDS:1</fullName>
    </submittedName>
</protein>